<dbReference type="SUPFAM" id="SSF56059">
    <property type="entry name" value="Glutathione synthetase ATP-binding domain-like"/>
    <property type="match status" value="1"/>
</dbReference>
<evidence type="ECO:0000313" key="5">
    <source>
        <dbReference type="Proteomes" id="UP000651668"/>
    </source>
</evidence>
<reference evidence="4" key="2">
    <citation type="submission" date="2020-09" db="EMBL/GenBank/DDBJ databases">
        <authorList>
            <person name="Sun Q."/>
            <person name="Zhou Y."/>
        </authorList>
    </citation>
    <scope>NUCLEOTIDE SEQUENCE</scope>
    <source>
        <strain evidence="4">CGMCC 1.15343</strain>
    </source>
</reference>
<evidence type="ECO:0000313" key="4">
    <source>
        <dbReference type="EMBL" id="GGC64072.1"/>
    </source>
</evidence>
<keyword evidence="5" id="KW-1185">Reference proteome</keyword>
<dbReference type="PANTHER" id="PTHR21621:SF0">
    <property type="entry name" value="BETA-CITRYLGLUTAMATE SYNTHASE B-RELATED"/>
    <property type="match status" value="1"/>
</dbReference>
<feature type="compositionally biased region" description="Basic and acidic residues" evidence="2">
    <location>
        <begin position="376"/>
        <end position="388"/>
    </location>
</feature>
<evidence type="ECO:0000256" key="2">
    <source>
        <dbReference type="SAM" id="MobiDB-lite"/>
    </source>
</evidence>
<dbReference type="PROSITE" id="PS50975">
    <property type="entry name" value="ATP_GRASP"/>
    <property type="match status" value="1"/>
</dbReference>
<keyword evidence="1" id="KW-0067">ATP-binding</keyword>
<keyword evidence="1" id="KW-0547">Nucleotide-binding</keyword>
<dbReference type="Gene3D" id="3.30.1490.20">
    <property type="entry name" value="ATP-grasp fold, A domain"/>
    <property type="match status" value="1"/>
</dbReference>
<dbReference type="PANTHER" id="PTHR21621">
    <property type="entry name" value="RIBOSOMAL PROTEIN S6 MODIFICATION PROTEIN"/>
    <property type="match status" value="1"/>
</dbReference>
<dbReference type="GO" id="GO:0005737">
    <property type="term" value="C:cytoplasm"/>
    <property type="evidence" value="ECO:0007669"/>
    <property type="project" value="TreeGrafter"/>
</dbReference>
<dbReference type="Proteomes" id="UP000651668">
    <property type="component" value="Unassembled WGS sequence"/>
</dbReference>
<name>A0A916U8D2_9SPHI</name>
<accession>A0A916U8D2</accession>
<sequence>MKKIGILFGQERSFPEAFVKRVNELAEGEFVAEYVNIDKIFQGEPLDYAVILDRISQGVPFYRAAMKNAAITGTAVINNPFWWSADEKFFNNALAVKLGIPVPKTALIPSRDLPTDTSDASFSNLAYPLNWDAIFEYTGFPAYMKPFDGGGWKDVYKINDKEDFFEKHKETKQLVMMLQEEIKFEEYYRCYCIGGKYVRIMQYEPNNPFHLRYAVDKAPSSEELLQTMHDYVVKLNQHLGYDFNTVEFAVRDGIPYAIDFCNPAPDAEITSVGEDNFNWVIEHSALYAIERARAHKPNQENLTWGEYVKGSVKAGGKIKLEAAEEIPVSEELAAPVELEPQQKAGKSKSATAEKTSKSTKAKPAAKADKSAAQGEISEKKDATAEKKAPAAKKASTAKAGSGDKAGAAQAEKPAKTSSKAAAPKAKKESSKK</sequence>
<feature type="domain" description="ATP-grasp" evidence="3">
    <location>
        <begin position="92"/>
        <end position="290"/>
    </location>
</feature>
<evidence type="ECO:0000256" key="1">
    <source>
        <dbReference type="PROSITE-ProRule" id="PRU00409"/>
    </source>
</evidence>
<reference evidence="4" key="1">
    <citation type="journal article" date="2014" name="Int. J. Syst. Evol. Microbiol.">
        <title>Complete genome sequence of Corynebacterium casei LMG S-19264T (=DSM 44701T), isolated from a smear-ripened cheese.</title>
        <authorList>
            <consortium name="US DOE Joint Genome Institute (JGI-PGF)"/>
            <person name="Walter F."/>
            <person name="Albersmeier A."/>
            <person name="Kalinowski J."/>
            <person name="Ruckert C."/>
        </authorList>
    </citation>
    <scope>NUCLEOTIDE SEQUENCE</scope>
    <source>
        <strain evidence="4">CGMCC 1.15343</strain>
    </source>
</reference>
<dbReference type="AlphaFoldDB" id="A0A916U8D2"/>
<dbReference type="RefSeq" id="WP_188626463.1">
    <property type="nucleotide sequence ID" value="NZ_BMIL01000005.1"/>
</dbReference>
<dbReference type="GO" id="GO:0009432">
    <property type="term" value="P:SOS response"/>
    <property type="evidence" value="ECO:0007669"/>
    <property type="project" value="TreeGrafter"/>
</dbReference>
<dbReference type="EMBL" id="BMIL01000005">
    <property type="protein sequence ID" value="GGC64072.1"/>
    <property type="molecule type" value="Genomic_DNA"/>
</dbReference>
<proteinExistence type="predicted"/>
<organism evidence="4 5">
    <name type="scientific">Pedobacter quisquiliarum</name>
    <dbReference type="NCBI Taxonomy" id="1834438"/>
    <lineage>
        <taxon>Bacteria</taxon>
        <taxon>Pseudomonadati</taxon>
        <taxon>Bacteroidota</taxon>
        <taxon>Sphingobacteriia</taxon>
        <taxon>Sphingobacteriales</taxon>
        <taxon>Sphingobacteriaceae</taxon>
        <taxon>Pedobacter</taxon>
    </lineage>
</organism>
<dbReference type="InterPro" id="IPR011761">
    <property type="entry name" value="ATP-grasp"/>
</dbReference>
<protein>
    <submittedName>
        <fullName evidence="4">Glutathione synthase</fullName>
    </submittedName>
</protein>
<dbReference type="GO" id="GO:0046872">
    <property type="term" value="F:metal ion binding"/>
    <property type="evidence" value="ECO:0007669"/>
    <property type="project" value="InterPro"/>
</dbReference>
<feature type="compositionally biased region" description="Low complexity" evidence="2">
    <location>
        <begin position="343"/>
        <end position="353"/>
    </location>
</feature>
<feature type="compositionally biased region" description="Low complexity" evidence="2">
    <location>
        <begin position="391"/>
        <end position="423"/>
    </location>
</feature>
<dbReference type="InterPro" id="IPR013815">
    <property type="entry name" value="ATP_grasp_subdomain_1"/>
</dbReference>
<dbReference type="GO" id="GO:0018169">
    <property type="term" value="F:ribosomal S6-glutamic acid ligase activity"/>
    <property type="evidence" value="ECO:0007669"/>
    <property type="project" value="TreeGrafter"/>
</dbReference>
<evidence type="ECO:0000259" key="3">
    <source>
        <dbReference type="PROSITE" id="PS50975"/>
    </source>
</evidence>
<comment type="caution">
    <text evidence="4">The sequence shown here is derived from an EMBL/GenBank/DDBJ whole genome shotgun (WGS) entry which is preliminary data.</text>
</comment>
<gene>
    <name evidence="4" type="ORF">GCM10011387_17090</name>
</gene>
<dbReference type="GO" id="GO:0005524">
    <property type="term" value="F:ATP binding"/>
    <property type="evidence" value="ECO:0007669"/>
    <property type="project" value="UniProtKB-UniRule"/>
</dbReference>
<feature type="region of interest" description="Disordered" evidence="2">
    <location>
        <begin position="333"/>
        <end position="432"/>
    </location>
</feature>